<evidence type="ECO:0000313" key="2">
    <source>
        <dbReference type="EMBL" id="TMM52489.1"/>
    </source>
</evidence>
<sequence length="414" mass="42995">MTRVVILNTAARCITICAWIGYVAVLAQNLSHHGLGQMLYALAAASLLARVCSNGWAPWIIYRFSVSASAGRSACVVGLGEVVVCWGVLSAGLLGFAWWMPSLVLRDNAPAAVVVLGLGLALGLIRIASAGVAGTGFKARALMMNGPLPILLVFCAVLGAEQLGRLDLRSFLGLHLLATLFALSFALWTLLPAMGKSSDPSVNPQRRLTLIAAGGAVFRGSDILVLGWILPGTEAAAYLIARALVSPVDLVNTAIRGAMGPGLAALYTGSSTARFVSAAARVNLGILLIGGASVLGVLAIAPIVAKALPGTVPFDPTVMAWLVLAAEMPAIFGATDLLLIATRSAFLRHLLDWSCVPVMIGTVVLCDPGTAPDVAMLYAGVRAGHCAAAAAYLALVHRIWPGLTALMHRRLKML</sequence>
<dbReference type="EMBL" id="VANS01000002">
    <property type="protein sequence ID" value="TMM52489.1"/>
    <property type="molecule type" value="Genomic_DNA"/>
</dbReference>
<dbReference type="RefSeq" id="WP_138662030.1">
    <property type="nucleotide sequence ID" value="NZ_VANS01000002.1"/>
</dbReference>
<accession>A0A5S3PEU2</accession>
<feature type="transmembrane region" description="Helical" evidence="1">
    <location>
        <begin position="39"/>
        <end position="62"/>
    </location>
</feature>
<gene>
    <name evidence="2" type="ORF">FDT80_09420</name>
</gene>
<feature type="transmembrane region" description="Helical" evidence="1">
    <location>
        <begin position="141"/>
        <end position="160"/>
    </location>
</feature>
<keyword evidence="1" id="KW-0812">Transmembrane</keyword>
<feature type="transmembrane region" description="Helical" evidence="1">
    <location>
        <begin position="317"/>
        <end position="341"/>
    </location>
</feature>
<feature type="transmembrane region" description="Helical" evidence="1">
    <location>
        <begin position="282"/>
        <end position="305"/>
    </location>
</feature>
<name>A0A5S3PEU2_9RHOB</name>
<reference evidence="2 3" key="1">
    <citation type="submission" date="2019-05" db="EMBL/GenBank/DDBJ databases">
        <title>Sulfitobacter sabulilitoris sp. nov., isolated from a marine sand.</title>
        <authorList>
            <person name="Yoon J.-H."/>
        </authorList>
    </citation>
    <scope>NUCLEOTIDE SEQUENCE [LARGE SCALE GENOMIC DNA]</scope>
    <source>
        <strain evidence="2 3">HSMS-29</strain>
    </source>
</reference>
<evidence type="ECO:0000256" key="1">
    <source>
        <dbReference type="SAM" id="Phobius"/>
    </source>
</evidence>
<protein>
    <submittedName>
        <fullName evidence="2">Uncharacterized protein</fullName>
    </submittedName>
</protein>
<keyword evidence="3" id="KW-1185">Reference proteome</keyword>
<feature type="transmembrane region" description="Helical" evidence="1">
    <location>
        <begin position="5"/>
        <end position="27"/>
    </location>
</feature>
<comment type="caution">
    <text evidence="2">The sequence shown here is derived from an EMBL/GenBank/DDBJ whole genome shotgun (WGS) entry which is preliminary data.</text>
</comment>
<feature type="transmembrane region" description="Helical" evidence="1">
    <location>
        <begin position="74"/>
        <end position="99"/>
    </location>
</feature>
<feature type="transmembrane region" description="Helical" evidence="1">
    <location>
        <begin position="172"/>
        <end position="195"/>
    </location>
</feature>
<dbReference type="AlphaFoldDB" id="A0A5S3PEU2"/>
<feature type="transmembrane region" description="Helical" evidence="1">
    <location>
        <begin position="111"/>
        <end position="129"/>
    </location>
</feature>
<proteinExistence type="predicted"/>
<keyword evidence="1" id="KW-0472">Membrane</keyword>
<dbReference type="Proteomes" id="UP000309550">
    <property type="component" value="Unassembled WGS sequence"/>
</dbReference>
<keyword evidence="1" id="KW-1133">Transmembrane helix</keyword>
<evidence type="ECO:0000313" key="3">
    <source>
        <dbReference type="Proteomes" id="UP000309550"/>
    </source>
</evidence>
<dbReference type="OrthoDB" id="9915545at2"/>
<feature type="transmembrane region" description="Helical" evidence="1">
    <location>
        <begin position="207"/>
        <end position="230"/>
    </location>
</feature>
<organism evidence="2 3">
    <name type="scientific">Sulfitobacter sabulilitoris</name>
    <dbReference type="NCBI Taxonomy" id="2562655"/>
    <lineage>
        <taxon>Bacteria</taxon>
        <taxon>Pseudomonadati</taxon>
        <taxon>Pseudomonadota</taxon>
        <taxon>Alphaproteobacteria</taxon>
        <taxon>Rhodobacterales</taxon>
        <taxon>Roseobacteraceae</taxon>
        <taxon>Sulfitobacter</taxon>
    </lineage>
</organism>